<dbReference type="EMBL" id="DACWHX010000017">
    <property type="protein sequence ID" value="HAU1881122.1"/>
    <property type="molecule type" value="Genomic_DNA"/>
</dbReference>
<gene>
    <name evidence="2" type="primary">pieD</name>
    <name evidence="2" type="ORF">JBJ86_12825</name>
</gene>
<feature type="coiled-coil region" evidence="1">
    <location>
        <begin position="84"/>
        <end position="111"/>
    </location>
</feature>
<dbReference type="AlphaFoldDB" id="A0AAN5T1J3"/>
<reference evidence="2" key="2">
    <citation type="submission" date="2019-10" db="EMBL/GenBank/DDBJ databases">
        <authorList>
            <consortium name="NCBI Pathogen Detection Project"/>
        </authorList>
    </citation>
    <scope>NUCLEOTIDE SEQUENCE</scope>
    <source>
        <strain evidence="2">AZ00058701</strain>
    </source>
</reference>
<reference evidence="2" key="1">
    <citation type="journal article" date="2018" name="Genome Biol.">
        <title>SKESA: strategic k-mer extension for scrupulous assemblies.</title>
        <authorList>
            <person name="Souvorov A."/>
            <person name="Agarwala R."/>
            <person name="Lipman D.J."/>
        </authorList>
    </citation>
    <scope>NUCLEOTIDE SEQUENCE</scope>
    <source>
        <strain evidence="2">AZ00058701</strain>
    </source>
</reference>
<sequence>MIKDILNTIASLVEENVVVFASERGKQLLQKVKADLVSFKPINFYALDAGKQITDALKLIESYCIEMNRIFDELNHQSSVSLANEKLTHKIKNILTNLKNKQNKITQLREKIPEGMLDIKRALYIVENSFLSESEPEEKELRSKFKRIKKFMSNSNKEYLDLIKKGGLLNTVLLDTTTLYWNQLHEYSTLLNQCRITLQKSHHLTKEGQLALRCFNSAIQKMPPKKHIINALKILNKPNSKTEAIEKIGFVSPHGREACMQLTCWGKKFFYIPRSEEMYHFDYDPKEDLNETGGNCFGESMMFIHFLSKGAIRWLCPEAGLINFQLDQTRNLKFKKATLGEGETLVSDNSPHDSLEWEDMRPVLLDNPYFKPGSLCGVIFSMNDYTKAKREFTAGHMIVVAKLDTNLNPYKYIIYEKDFGAFGLTDDESLEYLISEQILPLYRGMNYSKIKLVKYGEASTETYDLLNKIKPQTGIPQKESTASDSINTYFDNAFFKLSKETNKENVIDQVNQTDVFGFCRN</sequence>
<evidence type="ECO:0000313" key="3">
    <source>
        <dbReference type="Proteomes" id="UP000866496"/>
    </source>
</evidence>
<dbReference type="SMR" id="A0AAN5T1J3"/>
<evidence type="ECO:0000313" key="2">
    <source>
        <dbReference type="EMBL" id="HAU1881122.1"/>
    </source>
</evidence>
<accession>A0AAN5T1J3</accession>
<keyword evidence="1" id="KW-0175">Coiled coil</keyword>
<comment type="caution">
    <text evidence="2">The sequence shown here is derived from an EMBL/GenBank/DDBJ whole genome shotgun (WGS) entry which is preliminary data.</text>
</comment>
<protein>
    <submittedName>
        <fullName evidence="2">Dot/Icm T4SS effector PieD/LirF</fullName>
    </submittedName>
</protein>
<dbReference type="GeneID" id="57035957"/>
<dbReference type="Proteomes" id="UP000866496">
    <property type="component" value="Unassembled WGS sequence"/>
</dbReference>
<name>A0AAN5T1J3_LEGPN</name>
<proteinExistence type="predicted"/>
<organism evidence="2 3">
    <name type="scientific">Legionella pneumophila</name>
    <dbReference type="NCBI Taxonomy" id="446"/>
    <lineage>
        <taxon>Bacteria</taxon>
        <taxon>Pseudomonadati</taxon>
        <taxon>Pseudomonadota</taxon>
        <taxon>Gammaproteobacteria</taxon>
        <taxon>Legionellales</taxon>
        <taxon>Legionellaceae</taxon>
        <taxon>Legionella</taxon>
    </lineage>
</organism>
<dbReference type="RefSeq" id="WP_010947682.1">
    <property type="nucleotide sequence ID" value="NZ_BBUK01000067.1"/>
</dbReference>
<evidence type="ECO:0000256" key="1">
    <source>
        <dbReference type="SAM" id="Coils"/>
    </source>
</evidence>